<evidence type="ECO:0000256" key="2">
    <source>
        <dbReference type="ARBA" id="ARBA00022692"/>
    </source>
</evidence>
<evidence type="ECO:0000313" key="6">
    <source>
        <dbReference type="EMBL" id="CAD5232456.1"/>
    </source>
</evidence>
<dbReference type="InterPro" id="IPR019408">
    <property type="entry name" value="7TM_GPCR_serpentine_rcpt_Srab"/>
</dbReference>
<dbReference type="Proteomes" id="UP000095284">
    <property type="component" value="Unplaced"/>
</dbReference>
<evidence type="ECO:0000313" key="9">
    <source>
        <dbReference type="WBParaSite" id="BXY_0833600.1"/>
    </source>
</evidence>
<evidence type="ECO:0000313" key="7">
    <source>
        <dbReference type="Proteomes" id="UP000095284"/>
    </source>
</evidence>
<gene>
    <name evidence="6" type="ORF">BXYJ_LOCUS12547</name>
</gene>
<reference evidence="6" key="2">
    <citation type="submission" date="2020-09" db="EMBL/GenBank/DDBJ databases">
        <authorList>
            <person name="Kikuchi T."/>
        </authorList>
    </citation>
    <scope>NUCLEOTIDE SEQUENCE</scope>
    <source>
        <strain evidence="6">Ka4C1</strain>
    </source>
</reference>
<evidence type="ECO:0000313" key="8">
    <source>
        <dbReference type="Proteomes" id="UP000659654"/>
    </source>
</evidence>
<keyword evidence="2 5" id="KW-0812">Transmembrane</keyword>
<name>A0A1I7S5Q1_BURXY</name>
<dbReference type="Pfam" id="PF10292">
    <property type="entry name" value="7TM_GPCR_Srab"/>
    <property type="match status" value="1"/>
</dbReference>
<dbReference type="Proteomes" id="UP000582659">
    <property type="component" value="Unassembled WGS sequence"/>
</dbReference>
<keyword evidence="8" id="KW-1185">Reference proteome</keyword>
<dbReference type="GO" id="GO:0016020">
    <property type="term" value="C:membrane"/>
    <property type="evidence" value="ECO:0007669"/>
    <property type="project" value="UniProtKB-SubCell"/>
</dbReference>
<comment type="subcellular location">
    <subcellularLocation>
        <location evidence="1">Membrane</location>
        <topology evidence="1">Multi-pass membrane protein</topology>
    </subcellularLocation>
</comment>
<dbReference type="AlphaFoldDB" id="A0A1I7S5Q1"/>
<proteinExistence type="predicted"/>
<evidence type="ECO:0000256" key="4">
    <source>
        <dbReference type="ARBA" id="ARBA00023136"/>
    </source>
</evidence>
<dbReference type="WBParaSite" id="BXY_0833600.1">
    <property type="protein sequence ID" value="BXY_0833600.1"/>
    <property type="gene ID" value="BXY_0833600"/>
</dbReference>
<evidence type="ECO:0000256" key="3">
    <source>
        <dbReference type="ARBA" id="ARBA00022989"/>
    </source>
</evidence>
<feature type="transmembrane region" description="Helical" evidence="5">
    <location>
        <begin position="132"/>
        <end position="155"/>
    </location>
</feature>
<dbReference type="SMR" id="A0A1I7S5Q1"/>
<sequence>MPEADAYAMMAQIQWTFEIVIGLLSFAVNIYSWRKFKQVQTFSLNLRFMLRQISFLGSAVALTHPILCSLPSDFYAYDTAAKRTLFLYFLHFICNICLTVNDVKHLLIAVERHYALKYRTTYENRDNLVGKVLFYGVMSVATLIFSARAVFFLFYNSENIPLDVRLHRSFVFEGSIYFFTVMYGVASISVVAGMVKLSYIQKTVQTLHYTGDSLSERFLLKEMTVVVDCWKVLVRMFGVGLVIAYIGLCGIWYCYKNYYFFALELQPEYKMWSNIAFLALSGYNLVSSMSLLWLLRPIRKLIQDDLHHYFGIRSQQVDVVTRNDFDGEDHFDYLKKVWNIPK</sequence>
<keyword evidence="4 5" id="KW-0472">Membrane</keyword>
<dbReference type="EMBL" id="CAJFCV020000005">
    <property type="protein sequence ID" value="CAG9124952.1"/>
    <property type="molecule type" value="Genomic_DNA"/>
</dbReference>
<dbReference type="Proteomes" id="UP000659654">
    <property type="component" value="Unassembled WGS sequence"/>
</dbReference>
<evidence type="ECO:0000256" key="5">
    <source>
        <dbReference type="SAM" id="Phobius"/>
    </source>
</evidence>
<dbReference type="OrthoDB" id="10591367at2759"/>
<dbReference type="EMBL" id="CAJFDI010000005">
    <property type="protein sequence ID" value="CAD5232456.1"/>
    <property type="molecule type" value="Genomic_DNA"/>
</dbReference>
<keyword evidence="3 5" id="KW-1133">Transmembrane helix</keyword>
<feature type="transmembrane region" description="Helical" evidence="5">
    <location>
        <begin position="84"/>
        <end position="103"/>
    </location>
</feature>
<reference evidence="9" key="1">
    <citation type="submission" date="2016-11" db="UniProtKB">
        <authorList>
            <consortium name="WormBaseParasite"/>
        </authorList>
    </citation>
    <scope>IDENTIFICATION</scope>
</reference>
<organism evidence="7 9">
    <name type="scientific">Bursaphelenchus xylophilus</name>
    <name type="common">Pinewood nematode worm</name>
    <name type="synonym">Aphelenchoides xylophilus</name>
    <dbReference type="NCBI Taxonomy" id="6326"/>
    <lineage>
        <taxon>Eukaryota</taxon>
        <taxon>Metazoa</taxon>
        <taxon>Ecdysozoa</taxon>
        <taxon>Nematoda</taxon>
        <taxon>Chromadorea</taxon>
        <taxon>Rhabditida</taxon>
        <taxon>Tylenchina</taxon>
        <taxon>Tylenchomorpha</taxon>
        <taxon>Aphelenchoidea</taxon>
        <taxon>Aphelenchoididae</taxon>
        <taxon>Bursaphelenchus</taxon>
    </lineage>
</organism>
<accession>A0A1I7S5Q1</accession>
<evidence type="ECO:0000256" key="1">
    <source>
        <dbReference type="ARBA" id="ARBA00004141"/>
    </source>
</evidence>
<feature type="transmembrane region" description="Helical" evidence="5">
    <location>
        <begin position="275"/>
        <end position="295"/>
    </location>
</feature>
<protein>
    <submittedName>
        <fullName evidence="6">(pine wood nematode) hypothetical protein</fullName>
    </submittedName>
</protein>
<feature type="transmembrane region" description="Helical" evidence="5">
    <location>
        <begin position="175"/>
        <end position="195"/>
    </location>
</feature>
<feature type="transmembrane region" description="Helical" evidence="5">
    <location>
        <begin position="232"/>
        <end position="255"/>
    </location>
</feature>
<feature type="transmembrane region" description="Helical" evidence="5">
    <location>
        <begin position="53"/>
        <end position="72"/>
    </location>
</feature>
<feature type="transmembrane region" description="Helical" evidence="5">
    <location>
        <begin position="12"/>
        <end position="32"/>
    </location>
</feature>